<reference evidence="2" key="1">
    <citation type="journal article" date="2023" name="Insect Mol. Biol.">
        <title>Genome sequencing provides insights into the evolution of gene families encoding plant cell wall-degrading enzymes in longhorned beetles.</title>
        <authorList>
            <person name="Shin N.R."/>
            <person name="Okamura Y."/>
            <person name="Kirsch R."/>
            <person name="Pauchet Y."/>
        </authorList>
    </citation>
    <scope>NUCLEOTIDE SEQUENCE</scope>
    <source>
        <strain evidence="2">MMC_N1</strain>
    </source>
</reference>
<feature type="compositionally biased region" description="Basic and acidic residues" evidence="1">
    <location>
        <begin position="9"/>
        <end position="23"/>
    </location>
</feature>
<evidence type="ECO:0000256" key="1">
    <source>
        <dbReference type="SAM" id="MobiDB-lite"/>
    </source>
</evidence>
<accession>A0ABQ9K0M7</accession>
<evidence type="ECO:0000313" key="3">
    <source>
        <dbReference type="Proteomes" id="UP001162164"/>
    </source>
</evidence>
<keyword evidence="3" id="KW-1185">Reference proteome</keyword>
<gene>
    <name evidence="2" type="ORF">NQ317_003470</name>
</gene>
<feature type="region of interest" description="Disordered" evidence="1">
    <location>
        <begin position="1"/>
        <end position="31"/>
    </location>
</feature>
<protein>
    <submittedName>
        <fullName evidence="2">Uncharacterized protein</fullName>
    </submittedName>
</protein>
<comment type="caution">
    <text evidence="2">The sequence shown here is derived from an EMBL/GenBank/DDBJ whole genome shotgun (WGS) entry which is preliminary data.</text>
</comment>
<dbReference type="Proteomes" id="UP001162164">
    <property type="component" value="Unassembled WGS sequence"/>
</dbReference>
<evidence type="ECO:0000313" key="2">
    <source>
        <dbReference type="EMBL" id="KAJ8983682.1"/>
    </source>
</evidence>
<proteinExistence type="predicted"/>
<sequence length="69" mass="7460">MTLMTSRLSRPEPRATKQERSPEYENPTVDTSRLVACGSGMSEGEGKGGVIKTIDSAQIIVTILSTTKF</sequence>
<organism evidence="2 3">
    <name type="scientific">Molorchus minor</name>
    <dbReference type="NCBI Taxonomy" id="1323400"/>
    <lineage>
        <taxon>Eukaryota</taxon>
        <taxon>Metazoa</taxon>
        <taxon>Ecdysozoa</taxon>
        <taxon>Arthropoda</taxon>
        <taxon>Hexapoda</taxon>
        <taxon>Insecta</taxon>
        <taxon>Pterygota</taxon>
        <taxon>Neoptera</taxon>
        <taxon>Endopterygota</taxon>
        <taxon>Coleoptera</taxon>
        <taxon>Polyphaga</taxon>
        <taxon>Cucujiformia</taxon>
        <taxon>Chrysomeloidea</taxon>
        <taxon>Cerambycidae</taxon>
        <taxon>Lamiinae</taxon>
        <taxon>Monochamini</taxon>
        <taxon>Molorchus</taxon>
    </lineage>
</organism>
<dbReference type="EMBL" id="JAPWTJ010000066">
    <property type="protein sequence ID" value="KAJ8983682.1"/>
    <property type="molecule type" value="Genomic_DNA"/>
</dbReference>
<name>A0ABQ9K0M7_9CUCU</name>